<evidence type="ECO:0000313" key="3">
    <source>
        <dbReference type="Proteomes" id="UP000043107"/>
    </source>
</evidence>
<name>A0ABP1X5T6_BIFLI</name>
<feature type="region of interest" description="Disordered" evidence="1">
    <location>
        <begin position="1"/>
        <end position="98"/>
    </location>
</feature>
<organism evidence="2 3">
    <name type="scientific">Bifidobacterium longum subsp. infantis</name>
    <dbReference type="NCBI Taxonomy" id="1682"/>
    <lineage>
        <taxon>Bacteria</taxon>
        <taxon>Bacillati</taxon>
        <taxon>Actinomycetota</taxon>
        <taxon>Actinomycetes</taxon>
        <taxon>Bifidobacteriales</taxon>
        <taxon>Bifidobacteriaceae</taxon>
        <taxon>Bifidobacterium</taxon>
    </lineage>
</organism>
<feature type="compositionally biased region" description="Acidic residues" evidence="1">
    <location>
        <begin position="42"/>
        <end position="52"/>
    </location>
</feature>
<evidence type="ECO:0000256" key="1">
    <source>
        <dbReference type="SAM" id="MobiDB-lite"/>
    </source>
</evidence>
<sequence>MGGARRAHHVEQAEREEQADEPSGEHARPLPHVDGDDPGHDGDEDGDGEEESDGRRIEQRPVDAGRHRVRGRAGHGDRPVRTAQDATVGQVRGQRPHAVAQRVHHVAERIADGVREVEHVHDPRREILTAGARQGGRRPPLDGQAVERPADHVRVEHAHIGGRARRDAPAARVLRGEDDHVRHESHAGSSFVVSGRSRGRGIR</sequence>
<feature type="compositionally biased region" description="Basic and acidic residues" evidence="1">
    <location>
        <begin position="159"/>
        <end position="186"/>
    </location>
</feature>
<dbReference type="Proteomes" id="UP000043107">
    <property type="component" value="Unassembled WGS sequence"/>
</dbReference>
<dbReference type="EMBL" id="CCWP01000025">
    <property type="protein sequence ID" value="CEF01468.1"/>
    <property type="molecule type" value="Genomic_DNA"/>
</dbReference>
<evidence type="ECO:0000313" key="2">
    <source>
        <dbReference type="EMBL" id="CEF01468.1"/>
    </source>
</evidence>
<feature type="compositionally biased region" description="Basic and acidic residues" evidence="1">
    <location>
        <begin position="53"/>
        <end position="66"/>
    </location>
</feature>
<comment type="caution">
    <text evidence="2">The sequence shown here is derived from an EMBL/GenBank/DDBJ whole genome shotgun (WGS) entry which is preliminary data.</text>
</comment>
<feature type="region of interest" description="Disordered" evidence="1">
    <location>
        <begin position="159"/>
        <end position="203"/>
    </location>
</feature>
<accession>A0ABP1X5T6</accession>
<reference evidence="2 3" key="1">
    <citation type="submission" date="2014-09" db="EMBL/GenBank/DDBJ databases">
        <authorList>
            <person name="Bertelli C."/>
        </authorList>
    </citation>
    <scope>NUCLEOTIDE SEQUENCE [LARGE SCALE GENOMIC DNA]</scope>
    <source>
        <strain evidence="2 3">BIC1401111250</strain>
    </source>
</reference>
<protein>
    <submittedName>
        <fullName evidence="2">Uncharacterized protein</fullName>
    </submittedName>
</protein>
<keyword evidence="3" id="KW-1185">Reference proteome</keyword>
<feature type="compositionally biased region" description="Basic and acidic residues" evidence="1">
    <location>
        <begin position="23"/>
        <end position="41"/>
    </location>
</feature>
<gene>
    <name evidence="2" type="ORF">BLIC_c01296</name>
</gene>
<proteinExistence type="predicted"/>